<keyword evidence="4 6" id="KW-0704">Schiff base</keyword>
<dbReference type="GO" id="GO:0004139">
    <property type="term" value="F:deoxyribose-phosphate aldolase activity"/>
    <property type="evidence" value="ECO:0007669"/>
    <property type="project" value="UniProtKB-EC"/>
</dbReference>
<dbReference type="InterPro" id="IPR013785">
    <property type="entry name" value="Aldolase_TIM"/>
</dbReference>
<dbReference type="EMBL" id="JAPQES010000003">
    <property type="protein sequence ID" value="MCY6371037.1"/>
    <property type="molecule type" value="Genomic_DNA"/>
</dbReference>
<dbReference type="InterPro" id="IPR011343">
    <property type="entry name" value="DeoC"/>
</dbReference>
<evidence type="ECO:0000256" key="5">
    <source>
        <dbReference type="ARBA" id="ARBA00048791"/>
    </source>
</evidence>
<dbReference type="InterPro" id="IPR002915">
    <property type="entry name" value="DeoC/FbaB/LacD_aldolase"/>
</dbReference>
<dbReference type="Gene3D" id="3.20.20.70">
    <property type="entry name" value="Aldolase class I"/>
    <property type="match status" value="1"/>
</dbReference>
<accession>A0ABT4CPT2</accession>
<dbReference type="SUPFAM" id="SSF51569">
    <property type="entry name" value="Aldolase"/>
    <property type="match status" value="1"/>
</dbReference>
<evidence type="ECO:0000256" key="2">
    <source>
        <dbReference type="ARBA" id="ARBA00022490"/>
    </source>
</evidence>
<comment type="catalytic activity">
    <reaction evidence="5 6">
        <text>2-deoxy-D-ribose 5-phosphate = D-glyceraldehyde 3-phosphate + acetaldehyde</text>
        <dbReference type="Rhea" id="RHEA:12821"/>
        <dbReference type="ChEBI" id="CHEBI:15343"/>
        <dbReference type="ChEBI" id="CHEBI:59776"/>
        <dbReference type="ChEBI" id="CHEBI:62877"/>
        <dbReference type="EC" id="4.1.2.4"/>
    </reaction>
</comment>
<gene>
    <name evidence="6 7" type="primary">deoC</name>
    <name evidence="7" type="ORF">OXH55_10370</name>
</gene>
<dbReference type="CDD" id="cd00959">
    <property type="entry name" value="DeoC"/>
    <property type="match status" value="1"/>
</dbReference>
<evidence type="ECO:0000256" key="6">
    <source>
        <dbReference type="HAMAP-Rule" id="MF_00114"/>
    </source>
</evidence>
<sequence length="222" mass="23668">MKLHGYIDHTLLKPQATEEQVIKICEEAKKYEFASVCVNAYYTSLVSKELQGTNVKTCVVVGFPLGATTKEVKAFETKQAIENGANEVDMVINVGALKDKKYDVVKEDIKAVVDAAKEKALVKVILENCLLTKEEIVKACELSKEAGADFVKTSTGFSTGGATVEDLKLMRETVGPEMGVKASGGVRTKEDAEAVIAAGANRIGASASIAIVEGTKTENAGY</sequence>
<comment type="function">
    <text evidence="6">Catalyzes a reversible aldol reaction between acetaldehyde and D-glyceraldehyde 3-phosphate to generate 2-deoxy-D-ribose 5-phosphate.</text>
</comment>
<feature type="active site" description="Proton donor/acceptor" evidence="6">
    <location>
        <position position="181"/>
    </location>
</feature>
<dbReference type="Proteomes" id="UP001079657">
    <property type="component" value="Unassembled WGS sequence"/>
</dbReference>
<reference evidence="7" key="1">
    <citation type="submission" date="2022-12" db="EMBL/GenBank/DDBJ databases">
        <authorList>
            <person name="Wang J."/>
        </authorList>
    </citation>
    <scope>NUCLEOTIDE SEQUENCE</scope>
    <source>
        <strain evidence="7">HY-42-06</strain>
    </source>
</reference>
<comment type="pathway">
    <text evidence="6">Carbohydrate degradation; 2-deoxy-D-ribose 1-phosphate degradation; D-glyceraldehyde 3-phosphate and acetaldehyde from 2-deoxy-alpha-D-ribose 1-phosphate: step 2/2.</text>
</comment>
<organism evidence="7 8">
    <name type="scientific">Clostridium ganghwense</name>
    <dbReference type="NCBI Taxonomy" id="312089"/>
    <lineage>
        <taxon>Bacteria</taxon>
        <taxon>Bacillati</taxon>
        <taxon>Bacillota</taxon>
        <taxon>Clostridia</taxon>
        <taxon>Eubacteriales</taxon>
        <taxon>Clostridiaceae</taxon>
        <taxon>Clostridium</taxon>
    </lineage>
</organism>
<keyword evidence="8" id="KW-1185">Reference proteome</keyword>
<dbReference type="EC" id="4.1.2.4" evidence="6"/>
<evidence type="ECO:0000256" key="3">
    <source>
        <dbReference type="ARBA" id="ARBA00023239"/>
    </source>
</evidence>
<dbReference type="Pfam" id="PF01791">
    <property type="entry name" value="DeoC"/>
    <property type="match status" value="1"/>
</dbReference>
<keyword evidence="3 6" id="KW-0456">Lyase</keyword>
<evidence type="ECO:0000313" key="8">
    <source>
        <dbReference type="Proteomes" id="UP001079657"/>
    </source>
</evidence>
<dbReference type="RefSeq" id="WP_268049875.1">
    <property type="nucleotide sequence ID" value="NZ_JAPQES010000003.1"/>
</dbReference>
<evidence type="ECO:0000256" key="4">
    <source>
        <dbReference type="ARBA" id="ARBA00023270"/>
    </source>
</evidence>
<dbReference type="InterPro" id="IPR028581">
    <property type="entry name" value="DeoC_typeI"/>
</dbReference>
<feature type="active site" description="Proton donor/acceptor" evidence="6">
    <location>
        <position position="89"/>
    </location>
</feature>
<dbReference type="HAMAP" id="MF_00114">
    <property type="entry name" value="DeoC_type1"/>
    <property type="match status" value="1"/>
</dbReference>
<dbReference type="PANTHER" id="PTHR10889:SF1">
    <property type="entry name" value="DEOXYRIBOSE-PHOSPHATE ALDOLASE"/>
    <property type="match status" value="1"/>
</dbReference>
<name>A0ABT4CPT2_9CLOT</name>
<evidence type="ECO:0000256" key="1">
    <source>
        <dbReference type="ARBA" id="ARBA00010936"/>
    </source>
</evidence>
<proteinExistence type="inferred from homology"/>
<dbReference type="PIRSF" id="PIRSF001357">
    <property type="entry name" value="DeoC"/>
    <property type="match status" value="1"/>
</dbReference>
<comment type="caution">
    <text evidence="7">The sequence shown here is derived from an EMBL/GenBank/DDBJ whole genome shotgun (WGS) entry which is preliminary data.</text>
</comment>
<dbReference type="NCBIfam" id="TIGR00126">
    <property type="entry name" value="deoC"/>
    <property type="match status" value="1"/>
</dbReference>
<dbReference type="SMART" id="SM01133">
    <property type="entry name" value="DeoC"/>
    <property type="match status" value="1"/>
</dbReference>
<evidence type="ECO:0000313" key="7">
    <source>
        <dbReference type="EMBL" id="MCY6371037.1"/>
    </source>
</evidence>
<protein>
    <recommendedName>
        <fullName evidence="6">Deoxyribose-phosphate aldolase</fullName>
        <shortName evidence="6">DERA</shortName>
        <ecNumber evidence="6">4.1.2.4</ecNumber>
    </recommendedName>
    <alternativeName>
        <fullName evidence="6">2-deoxy-D-ribose 5-phosphate aldolase</fullName>
    </alternativeName>
    <alternativeName>
        <fullName evidence="6">Phosphodeoxyriboaldolase</fullName>
        <shortName evidence="6">Deoxyriboaldolase</shortName>
    </alternativeName>
</protein>
<dbReference type="PANTHER" id="PTHR10889">
    <property type="entry name" value="DEOXYRIBOSE-PHOSPHATE ALDOLASE"/>
    <property type="match status" value="1"/>
</dbReference>
<keyword evidence="2 6" id="KW-0963">Cytoplasm</keyword>
<feature type="active site" description="Schiff-base intermediate with acetaldehyde" evidence="6">
    <location>
        <position position="152"/>
    </location>
</feature>
<comment type="subcellular location">
    <subcellularLocation>
        <location evidence="6">Cytoplasm</location>
    </subcellularLocation>
</comment>
<comment type="similarity">
    <text evidence="1 6">Belongs to the DeoC/FbaB aldolase family. DeoC type 1 subfamily.</text>
</comment>